<organism evidence="1 2">
    <name type="scientific">Artomyces pyxidatus</name>
    <dbReference type="NCBI Taxonomy" id="48021"/>
    <lineage>
        <taxon>Eukaryota</taxon>
        <taxon>Fungi</taxon>
        <taxon>Dikarya</taxon>
        <taxon>Basidiomycota</taxon>
        <taxon>Agaricomycotina</taxon>
        <taxon>Agaricomycetes</taxon>
        <taxon>Russulales</taxon>
        <taxon>Auriscalpiaceae</taxon>
        <taxon>Artomyces</taxon>
    </lineage>
</organism>
<evidence type="ECO:0000313" key="1">
    <source>
        <dbReference type="EMBL" id="KAI0068035.1"/>
    </source>
</evidence>
<dbReference type="Proteomes" id="UP000814140">
    <property type="component" value="Unassembled WGS sequence"/>
</dbReference>
<reference evidence="1" key="1">
    <citation type="submission" date="2021-03" db="EMBL/GenBank/DDBJ databases">
        <authorList>
            <consortium name="DOE Joint Genome Institute"/>
            <person name="Ahrendt S."/>
            <person name="Looney B.P."/>
            <person name="Miyauchi S."/>
            <person name="Morin E."/>
            <person name="Drula E."/>
            <person name="Courty P.E."/>
            <person name="Chicoki N."/>
            <person name="Fauchery L."/>
            <person name="Kohler A."/>
            <person name="Kuo A."/>
            <person name="Labutti K."/>
            <person name="Pangilinan J."/>
            <person name="Lipzen A."/>
            <person name="Riley R."/>
            <person name="Andreopoulos W."/>
            <person name="He G."/>
            <person name="Johnson J."/>
            <person name="Barry K.W."/>
            <person name="Grigoriev I.V."/>
            <person name="Nagy L."/>
            <person name="Hibbett D."/>
            <person name="Henrissat B."/>
            <person name="Matheny P.B."/>
            <person name="Labbe J."/>
            <person name="Martin F."/>
        </authorList>
    </citation>
    <scope>NUCLEOTIDE SEQUENCE</scope>
    <source>
        <strain evidence="1">HHB10654</strain>
    </source>
</reference>
<protein>
    <submittedName>
        <fullName evidence="1">Tubulin binding cofactor A</fullName>
    </submittedName>
</protein>
<dbReference type="EMBL" id="MU277188">
    <property type="protein sequence ID" value="KAI0068035.1"/>
    <property type="molecule type" value="Genomic_DNA"/>
</dbReference>
<gene>
    <name evidence="1" type="ORF">BV25DRAFT_1911064</name>
</gene>
<keyword evidence="2" id="KW-1185">Reference proteome</keyword>
<proteinExistence type="predicted"/>
<sequence length="134" mass="15157">MKGAQPRAIDPAERQNIASQMSGNVNAEAIRAQLEVTSGIARLLLAEHLLYRQEAEDNRRRRDKFRALGADEWVVNDSARVLRESQKRISDVDRRLGKAVVELRDLVVHAKMNPELQEDEGLMKAEEALEEVSV</sequence>
<accession>A0ACB8TI37</accession>
<name>A0ACB8TI37_9AGAM</name>
<evidence type="ECO:0000313" key="2">
    <source>
        <dbReference type="Proteomes" id="UP000814140"/>
    </source>
</evidence>
<reference evidence="1" key="2">
    <citation type="journal article" date="2022" name="New Phytol.">
        <title>Evolutionary transition to the ectomycorrhizal habit in the genomes of a hyperdiverse lineage of mushroom-forming fungi.</title>
        <authorList>
            <person name="Looney B."/>
            <person name="Miyauchi S."/>
            <person name="Morin E."/>
            <person name="Drula E."/>
            <person name="Courty P.E."/>
            <person name="Kohler A."/>
            <person name="Kuo A."/>
            <person name="LaButti K."/>
            <person name="Pangilinan J."/>
            <person name="Lipzen A."/>
            <person name="Riley R."/>
            <person name="Andreopoulos W."/>
            <person name="He G."/>
            <person name="Johnson J."/>
            <person name="Nolan M."/>
            <person name="Tritt A."/>
            <person name="Barry K.W."/>
            <person name="Grigoriev I.V."/>
            <person name="Nagy L.G."/>
            <person name="Hibbett D."/>
            <person name="Henrissat B."/>
            <person name="Matheny P.B."/>
            <person name="Labbe J."/>
            <person name="Martin F.M."/>
        </authorList>
    </citation>
    <scope>NUCLEOTIDE SEQUENCE</scope>
    <source>
        <strain evidence="1">HHB10654</strain>
    </source>
</reference>
<comment type="caution">
    <text evidence="1">The sequence shown here is derived from an EMBL/GenBank/DDBJ whole genome shotgun (WGS) entry which is preliminary data.</text>
</comment>